<keyword evidence="3" id="KW-1185">Reference proteome</keyword>
<comment type="caution">
    <text evidence="2">The sequence shown here is derived from an EMBL/GenBank/DDBJ whole genome shotgun (WGS) entry which is preliminary data.</text>
</comment>
<sequence length="108" mass="11989">MIDFPTLVVPSFDVFSSDWLSQINEEAILAQEEAEYEEKLSEVRNANSNLIPIGKTTPENDQEDYEPDAEDDDADNAEEESEGVEVSGVRLQLSSLRSGAVLEIELVL</sequence>
<dbReference type="Pfam" id="PF15243">
    <property type="entry name" value="ANAPC15"/>
    <property type="match status" value="1"/>
</dbReference>
<dbReference type="AlphaFoldDB" id="A0A176W144"/>
<dbReference type="PANTHER" id="PTHR37771:SF2">
    <property type="entry name" value="OS02G0593400 PROTEIN"/>
    <property type="match status" value="1"/>
</dbReference>
<dbReference type="PANTHER" id="PTHR37771">
    <property type="entry name" value="OS02G0593400 PROTEIN"/>
    <property type="match status" value="1"/>
</dbReference>
<evidence type="ECO:0000256" key="1">
    <source>
        <dbReference type="SAM" id="MobiDB-lite"/>
    </source>
</evidence>
<dbReference type="GO" id="GO:0005680">
    <property type="term" value="C:anaphase-promoting complex"/>
    <property type="evidence" value="ECO:0007669"/>
    <property type="project" value="InterPro"/>
</dbReference>
<feature type="compositionally biased region" description="Acidic residues" evidence="1">
    <location>
        <begin position="60"/>
        <end position="83"/>
    </location>
</feature>
<dbReference type="InterPro" id="IPR026182">
    <property type="entry name" value="ANAPC15"/>
</dbReference>
<evidence type="ECO:0000313" key="3">
    <source>
        <dbReference type="Proteomes" id="UP000077202"/>
    </source>
</evidence>
<gene>
    <name evidence="2" type="ORF">AXG93_3457s1210</name>
</gene>
<feature type="region of interest" description="Disordered" evidence="1">
    <location>
        <begin position="47"/>
        <end position="88"/>
    </location>
</feature>
<dbReference type="GO" id="GO:0090266">
    <property type="term" value="P:regulation of mitotic cell cycle spindle assembly checkpoint"/>
    <property type="evidence" value="ECO:0007669"/>
    <property type="project" value="InterPro"/>
</dbReference>
<name>A0A176W144_MARPO</name>
<dbReference type="Proteomes" id="UP000077202">
    <property type="component" value="Unassembled WGS sequence"/>
</dbReference>
<evidence type="ECO:0000313" key="2">
    <source>
        <dbReference type="EMBL" id="OAE26195.1"/>
    </source>
</evidence>
<protein>
    <submittedName>
        <fullName evidence="2">Uncharacterized protein</fullName>
    </submittedName>
</protein>
<accession>A0A176W144</accession>
<reference evidence="2" key="1">
    <citation type="submission" date="2016-03" db="EMBL/GenBank/DDBJ databases">
        <title>Mechanisms controlling the formation of the plant cell surface in tip-growing cells are functionally conserved among land plants.</title>
        <authorList>
            <person name="Honkanen S."/>
            <person name="Jones V.A."/>
            <person name="Morieri G."/>
            <person name="Champion C."/>
            <person name="Hetherington A.J."/>
            <person name="Kelly S."/>
            <person name="Saint-Marcoux D."/>
            <person name="Proust H."/>
            <person name="Prescott H."/>
            <person name="Dolan L."/>
        </authorList>
    </citation>
    <scope>NUCLEOTIDE SEQUENCE [LARGE SCALE GENOMIC DNA]</scope>
    <source>
        <tissue evidence="2">Whole gametophyte</tissue>
    </source>
</reference>
<proteinExistence type="predicted"/>
<organism evidence="2 3">
    <name type="scientific">Marchantia polymorpha subsp. ruderalis</name>
    <dbReference type="NCBI Taxonomy" id="1480154"/>
    <lineage>
        <taxon>Eukaryota</taxon>
        <taxon>Viridiplantae</taxon>
        <taxon>Streptophyta</taxon>
        <taxon>Embryophyta</taxon>
        <taxon>Marchantiophyta</taxon>
        <taxon>Marchantiopsida</taxon>
        <taxon>Marchantiidae</taxon>
        <taxon>Marchantiales</taxon>
        <taxon>Marchantiaceae</taxon>
        <taxon>Marchantia</taxon>
    </lineage>
</organism>
<dbReference type="EMBL" id="LVLJ01002210">
    <property type="protein sequence ID" value="OAE26195.1"/>
    <property type="molecule type" value="Genomic_DNA"/>
</dbReference>